<protein>
    <recommendedName>
        <fullName evidence="4">Leucine-binding protein domain-containing protein</fullName>
    </recommendedName>
</protein>
<keyword evidence="3" id="KW-1185">Reference proteome</keyword>
<name>A0ABV5SJ93_9ACTN</name>
<evidence type="ECO:0000256" key="1">
    <source>
        <dbReference type="SAM" id="MobiDB-lite"/>
    </source>
</evidence>
<evidence type="ECO:0000313" key="2">
    <source>
        <dbReference type="EMBL" id="MFB9630858.1"/>
    </source>
</evidence>
<comment type="caution">
    <text evidence="2">The sequence shown here is derived from an EMBL/GenBank/DDBJ whole genome shotgun (WGS) entry which is preliminary data.</text>
</comment>
<dbReference type="SUPFAM" id="SSF53822">
    <property type="entry name" value="Periplasmic binding protein-like I"/>
    <property type="match status" value="1"/>
</dbReference>
<proteinExistence type="predicted"/>
<dbReference type="EMBL" id="JBHMBW010000103">
    <property type="protein sequence ID" value="MFB9630858.1"/>
    <property type="molecule type" value="Genomic_DNA"/>
</dbReference>
<organism evidence="2 3">
    <name type="scientific">Nonomuraea helvata</name>
    <dbReference type="NCBI Taxonomy" id="37484"/>
    <lineage>
        <taxon>Bacteria</taxon>
        <taxon>Bacillati</taxon>
        <taxon>Actinomycetota</taxon>
        <taxon>Actinomycetes</taxon>
        <taxon>Streptosporangiales</taxon>
        <taxon>Streptosporangiaceae</taxon>
        <taxon>Nonomuraea</taxon>
    </lineage>
</organism>
<dbReference type="InterPro" id="IPR028082">
    <property type="entry name" value="Peripla_BP_I"/>
</dbReference>
<dbReference type="RefSeq" id="WP_344984479.1">
    <property type="nucleotide sequence ID" value="NZ_BAAAXV010000001.1"/>
</dbReference>
<evidence type="ECO:0008006" key="4">
    <source>
        <dbReference type="Google" id="ProtNLM"/>
    </source>
</evidence>
<feature type="region of interest" description="Disordered" evidence="1">
    <location>
        <begin position="1"/>
        <end position="24"/>
    </location>
</feature>
<dbReference type="Proteomes" id="UP001589532">
    <property type="component" value="Unassembled WGS sequence"/>
</dbReference>
<reference evidence="2 3" key="1">
    <citation type="submission" date="2024-09" db="EMBL/GenBank/DDBJ databases">
        <authorList>
            <person name="Sun Q."/>
            <person name="Mori K."/>
        </authorList>
    </citation>
    <scope>NUCLEOTIDE SEQUENCE [LARGE SCALE GENOMIC DNA]</scope>
    <source>
        <strain evidence="2 3">JCM 3143</strain>
    </source>
</reference>
<dbReference type="Gene3D" id="3.40.50.2300">
    <property type="match status" value="1"/>
</dbReference>
<evidence type="ECO:0000313" key="3">
    <source>
        <dbReference type="Proteomes" id="UP001589532"/>
    </source>
</evidence>
<accession>A0ABV5SJ93</accession>
<sequence length="178" mass="19020">MGLNTSRSPLVHAPARTPHPPAAHTPAELDALVAMLTTQRPRVETITIGHARDAASVAAAEDLVRTWQARGGHVLTVVHWPESAASWLRHARRFAAGEPDAWVVAGAPLGWAQMARRLRQSTDWDPARTFAFASVGTPETVTLAAPGTLDGLRGATAAGGTWRITRHAILWEEPSAQA</sequence>
<gene>
    <name evidence="2" type="ORF">ACFFSA_47985</name>
</gene>